<dbReference type="PROSITE" id="PS00108">
    <property type="entry name" value="PROTEIN_KINASE_ST"/>
    <property type="match status" value="1"/>
</dbReference>
<feature type="binding site" evidence="7">
    <location>
        <position position="40"/>
    </location>
    <ligand>
        <name>ATP</name>
        <dbReference type="ChEBI" id="CHEBI:30616"/>
    </ligand>
</feature>
<proteinExistence type="predicted"/>
<keyword evidence="5" id="KW-0418">Kinase</keyword>
<dbReference type="SUPFAM" id="SSF49384">
    <property type="entry name" value="Carbohydrate-binding domain"/>
    <property type="match status" value="1"/>
</dbReference>
<dbReference type="SMART" id="SM00637">
    <property type="entry name" value="CBD_II"/>
    <property type="match status" value="1"/>
</dbReference>
<dbReference type="Gene3D" id="2.60.40.290">
    <property type="match status" value="1"/>
</dbReference>
<organism evidence="11 12">
    <name type="scientific">Amycolatopsis albispora</name>
    <dbReference type="NCBI Taxonomy" id="1804986"/>
    <lineage>
        <taxon>Bacteria</taxon>
        <taxon>Bacillati</taxon>
        <taxon>Actinomycetota</taxon>
        <taxon>Actinomycetes</taxon>
        <taxon>Pseudonocardiales</taxon>
        <taxon>Pseudonocardiaceae</taxon>
        <taxon>Amycolatopsis</taxon>
    </lineage>
</organism>
<dbReference type="PROSITE" id="PS00107">
    <property type="entry name" value="PROTEIN_KINASE_ATP"/>
    <property type="match status" value="1"/>
</dbReference>
<dbReference type="Proteomes" id="UP000250434">
    <property type="component" value="Chromosome"/>
</dbReference>
<dbReference type="GO" id="GO:0004674">
    <property type="term" value="F:protein serine/threonine kinase activity"/>
    <property type="evidence" value="ECO:0007669"/>
    <property type="project" value="UniProtKB-KW"/>
</dbReference>
<evidence type="ECO:0000256" key="4">
    <source>
        <dbReference type="ARBA" id="ARBA00022741"/>
    </source>
</evidence>
<evidence type="ECO:0000313" key="11">
    <source>
        <dbReference type="EMBL" id="AXB43378.1"/>
    </source>
</evidence>
<dbReference type="Gene3D" id="3.30.200.20">
    <property type="entry name" value="Phosphorylase Kinase, domain 1"/>
    <property type="match status" value="1"/>
</dbReference>
<dbReference type="Gene3D" id="1.10.510.10">
    <property type="entry name" value="Transferase(Phosphotransferase) domain 1"/>
    <property type="match status" value="1"/>
</dbReference>
<dbReference type="OrthoDB" id="9762169at2"/>
<dbReference type="CDD" id="cd14014">
    <property type="entry name" value="STKc_PknB_like"/>
    <property type="match status" value="1"/>
</dbReference>
<dbReference type="GO" id="GO:0005975">
    <property type="term" value="P:carbohydrate metabolic process"/>
    <property type="evidence" value="ECO:0007669"/>
    <property type="project" value="InterPro"/>
</dbReference>
<evidence type="ECO:0000259" key="10">
    <source>
        <dbReference type="PROSITE" id="PS51173"/>
    </source>
</evidence>
<evidence type="ECO:0000256" key="2">
    <source>
        <dbReference type="ARBA" id="ARBA00022527"/>
    </source>
</evidence>
<dbReference type="InterPro" id="IPR011009">
    <property type="entry name" value="Kinase-like_dom_sf"/>
</dbReference>
<keyword evidence="3" id="KW-0808">Transferase</keyword>
<dbReference type="GO" id="GO:0030247">
    <property type="term" value="F:polysaccharide binding"/>
    <property type="evidence" value="ECO:0007669"/>
    <property type="project" value="UniProtKB-UniRule"/>
</dbReference>
<accession>A0A344L5Q4</accession>
<sequence length="430" mass="44478">MDQGEVLDGRYRLVSLIGRGAMGAVWLAHDDRLGREVAVKQLLVDGHDTAAVARAVREGRNAGRLRHPNAIAVFDVVEHDGRPCLVLEYLPSKSLAATAGLSPREVAAIGAQLASALAAAHDAGIVHRDIKPDNVLIGEDGTAKITDFGISRAEGEAAVTATGVLAGTPAYLAPEVARGGEADKRSDVYSLGATLYAVLEGEPPFGIEDNAIAMLHKVAGGTITPPRRAGELTGALLWLLHEDPVARPSMASAREVLAAAAEGREVAPPSPKTPTLLLPTRRWLSRRTVLAGTGAAALVAAGVVVGSLLSSPDSTGSAAPPATSSAPPVADCGARFTVGGSWPDGYQAAVTLRNSGDRALTGWQLSWTMPDGHRVDNLWGGQFTQTGTAVSVTNADYNVTVPAGGSVEVGMTVRASTGTRDAPEVRCEER</sequence>
<dbReference type="PANTHER" id="PTHR43289">
    <property type="entry name" value="MITOGEN-ACTIVATED PROTEIN KINASE KINASE KINASE 20-RELATED"/>
    <property type="match status" value="1"/>
</dbReference>
<dbReference type="Pfam" id="PF00069">
    <property type="entry name" value="Pkinase"/>
    <property type="match status" value="1"/>
</dbReference>
<keyword evidence="2" id="KW-0723">Serine/threonine-protein kinase</keyword>
<evidence type="ECO:0000256" key="1">
    <source>
        <dbReference type="ARBA" id="ARBA00012513"/>
    </source>
</evidence>
<dbReference type="SUPFAM" id="SSF56112">
    <property type="entry name" value="Protein kinase-like (PK-like)"/>
    <property type="match status" value="1"/>
</dbReference>
<evidence type="ECO:0000256" key="8">
    <source>
        <dbReference type="SAM" id="MobiDB-lite"/>
    </source>
</evidence>
<reference evidence="11 12" key="1">
    <citation type="submission" date="2016-04" db="EMBL/GenBank/DDBJ databases">
        <title>Complete genome sequence and analysis of deep-sea sediment isolate, Amycolatopsis sp. WP1.</title>
        <authorList>
            <person name="Wang H."/>
            <person name="Chen S."/>
            <person name="Wu Q."/>
        </authorList>
    </citation>
    <scope>NUCLEOTIDE SEQUENCE [LARGE SCALE GENOMIC DNA]</scope>
    <source>
        <strain evidence="11 12">WP1</strain>
    </source>
</reference>
<keyword evidence="6 7" id="KW-0067">ATP-binding</keyword>
<dbReference type="Pfam" id="PF00553">
    <property type="entry name" value="CBM_2"/>
    <property type="match status" value="1"/>
</dbReference>
<dbReference type="EC" id="2.7.11.1" evidence="1"/>
<evidence type="ECO:0000313" key="12">
    <source>
        <dbReference type="Proteomes" id="UP000250434"/>
    </source>
</evidence>
<dbReference type="GO" id="GO:0005524">
    <property type="term" value="F:ATP binding"/>
    <property type="evidence" value="ECO:0007669"/>
    <property type="project" value="UniProtKB-UniRule"/>
</dbReference>
<keyword evidence="12" id="KW-1185">Reference proteome</keyword>
<dbReference type="RefSeq" id="WP_113692622.1">
    <property type="nucleotide sequence ID" value="NZ_CP015163.1"/>
</dbReference>
<dbReference type="AlphaFoldDB" id="A0A344L5Q4"/>
<dbReference type="InterPro" id="IPR008271">
    <property type="entry name" value="Ser/Thr_kinase_AS"/>
</dbReference>
<evidence type="ECO:0000256" key="6">
    <source>
        <dbReference type="ARBA" id="ARBA00022840"/>
    </source>
</evidence>
<protein>
    <recommendedName>
        <fullName evidence="1">non-specific serine/threonine protein kinase</fullName>
        <ecNumber evidence="1">2.7.11.1</ecNumber>
    </recommendedName>
</protein>
<feature type="domain" description="CBM2" evidence="10">
    <location>
        <begin position="325"/>
        <end position="430"/>
    </location>
</feature>
<name>A0A344L5Q4_9PSEU</name>
<dbReference type="SMART" id="SM00220">
    <property type="entry name" value="S_TKc"/>
    <property type="match status" value="1"/>
</dbReference>
<feature type="domain" description="Protein kinase" evidence="9">
    <location>
        <begin position="11"/>
        <end position="257"/>
    </location>
</feature>
<dbReference type="InterPro" id="IPR017441">
    <property type="entry name" value="Protein_kinase_ATP_BS"/>
</dbReference>
<dbReference type="PROSITE" id="PS51173">
    <property type="entry name" value="CBM2"/>
    <property type="match status" value="1"/>
</dbReference>
<dbReference type="KEGG" id="aab:A4R43_13145"/>
<dbReference type="InterPro" id="IPR008965">
    <property type="entry name" value="CBM2/CBM3_carb-bd_dom_sf"/>
</dbReference>
<dbReference type="GO" id="GO:0004553">
    <property type="term" value="F:hydrolase activity, hydrolyzing O-glycosyl compounds"/>
    <property type="evidence" value="ECO:0007669"/>
    <property type="project" value="InterPro"/>
</dbReference>
<dbReference type="InterPro" id="IPR001919">
    <property type="entry name" value="CBD2"/>
</dbReference>
<dbReference type="InterPro" id="IPR012291">
    <property type="entry name" value="CBM2_carb-bd_dom_sf"/>
</dbReference>
<dbReference type="PANTHER" id="PTHR43289:SF6">
    <property type="entry name" value="SERINE_THREONINE-PROTEIN KINASE NEKL-3"/>
    <property type="match status" value="1"/>
</dbReference>
<evidence type="ECO:0000256" key="3">
    <source>
        <dbReference type="ARBA" id="ARBA00022679"/>
    </source>
</evidence>
<feature type="region of interest" description="Disordered" evidence="8">
    <location>
        <begin position="310"/>
        <end position="329"/>
    </location>
</feature>
<dbReference type="InterPro" id="IPR000719">
    <property type="entry name" value="Prot_kinase_dom"/>
</dbReference>
<gene>
    <name evidence="11" type="ORF">A4R43_13145</name>
</gene>
<evidence type="ECO:0000259" key="9">
    <source>
        <dbReference type="PROSITE" id="PS50011"/>
    </source>
</evidence>
<keyword evidence="4 7" id="KW-0547">Nucleotide-binding</keyword>
<evidence type="ECO:0000256" key="7">
    <source>
        <dbReference type="PROSITE-ProRule" id="PRU10141"/>
    </source>
</evidence>
<dbReference type="EMBL" id="CP015163">
    <property type="protein sequence ID" value="AXB43378.1"/>
    <property type="molecule type" value="Genomic_DNA"/>
</dbReference>
<evidence type="ECO:0000256" key="5">
    <source>
        <dbReference type="ARBA" id="ARBA00022777"/>
    </source>
</evidence>
<dbReference type="PROSITE" id="PS50011">
    <property type="entry name" value="PROTEIN_KINASE_DOM"/>
    <property type="match status" value="1"/>
</dbReference>